<gene>
    <name evidence="1" type="ORF">SK128_007276</name>
</gene>
<dbReference type="AlphaFoldDB" id="A0AAN8XK36"/>
<protein>
    <submittedName>
        <fullName evidence="1">Uncharacterized protein</fullName>
    </submittedName>
</protein>
<accession>A0AAN8XK36</accession>
<evidence type="ECO:0000313" key="1">
    <source>
        <dbReference type="EMBL" id="KAK7085887.1"/>
    </source>
</evidence>
<reference evidence="1 2" key="1">
    <citation type="submission" date="2023-11" db="EMBL/GenBank/DDBJ databases">
        <title>Halocaridina rubra genome assembly.</title>
        <authorList>
            <person name="Smith C."/>
        </authorList>
    </citation>
    <scope>NUCLEOTIDE SEQUENCE [LARGE SCALE GENOMIC DNA]</scope>
    <source>
        <strain evidence="1">EP-1</strain>
        <tissue evidence="1">Whole</tissue>
    </source>
</reference>
<organism evidence="1 2">
    <name type="scientific">Halocaridina rubra</name>
    <name type="common">Hawaiian red shrimp</name>
    <dbReference type="NCBI Taxonomy" id="373956"/>
    <lineage>
        <taxon>Eukaryota</taxon>
        <taxon>Metazoa</taxon>
        <taxon>Ecdysozoa</taxon>
        <taxon>Arthropoda</taxon>
        <taxon>Crustacea</taxon>
        <taxon>Multicrustacea</taxon>
        <taxon>Malacostraca</taxon>
        <taxon>Eumalacostraca</taxon>
        <taxon>Eucarida</taxon>
        <taxon>Decapoda</taxon>
        <taxon>Pleocyemata</taxon>
        <taxon>Caridea</taxon>
        <taxon>Atyoidea</taxon>
        <taxon>Atyidae</taxon>
        <taxon>Halocaridina</taxon>
    </lineage>
</organism>
<proteinExistence type="predicted"/>
<evidence type="ECO:0000313" key="2">
    <source>
        <dbReference type="Proteomes" id="UP001381693"/>
    </source>
</evidence>
<dbReference type="EMBL" id="JAXCGZ010000503">
    <property type="protein sequence ID" value="KAK7085887.1"/>
    <property type="molecule type" value="Genomic_DNA"/>
</dbReference>
<keyword evidence="2" id="KW-1185">Reference proteome</keyword>
<sequence length="87" mass="9573">CTNDESYCKSDGTLVAEDIGLNTKSSPEVICSSQPESLDITLSVASKELSRSCSQQSGSSSLRRHLMDTQFRQQFMSFVHVDQPPSQ</sequence>
<feature type="non-terminal residue" evidence="1">
    <location>
        <position position="87"/>
    </location>
</feature>
<dbReference type="Proteomes" id="UP001381693">
    <property type="component" value="Unassembled WGS sequence"/>
</dbReference>
<comment type="caution">
    <text evidence="1">The sequence shown here is derived from an EMBL/GenBank/DDBJ whole genome shotgun (WGS) entry which is preliminary data.</text>
</comment>
<name>A0AAN8XK36_HALRR</name>
<feature type="non-terminal residue" evidence="1">
    <location>
        <position position="1"/>
    </location>
</feature>